<evidence type="ECO:0000313" key="2">
    <source>
        <dbReference type="EMBL" id="WFT76332.1"/>
    </source>
</evidence>
<evidence type="ECO:0008006" key="4">
    <source>
        <dbReference type="Google" id="ProtNLM"/>
    </source>
</evidence>
<dbReference type="PANTHER" id="PTHR36974:SF1">
    <property type="entry name" value="DOXX FAMILY MEMBRANE PROTEIN"/>
    <property type="match status" value="1"/>
</dbReference>
<dbReference type="Proteomes" id="UP001221597">
    <property type="component" value="Chromosome"/>
</dbReference>
<keyword evidence="1" id="KW-1133">Transmembrane helix</keyword>
<keyword evidence="1" id="KW-0812">Transmembrane</keyword>
<accession>A0ABY8J3Z9</accession>
<evidence type="ECO:0000256" key="1">
    <source>
        <dbReference type="SAM" id="Phobius"/>
    </source>
</evidence>
<protein>
    <recommendedName>
        <fullName evidence="4">DoxX-like family protein</fullName>
    </recommendedName>
</protein>
<feature type="transmembrane region" description="Helical" evidence="1">
    <location>
        <begin position="64"/>
        <end position="85"/>
    </location>
</feature>
<gene>
    <name evidence="2" type="ORF">P9989_08210</name>
</gene>
<name>A0ABY8J3Z9_9BACI</name>
<keyword evidence="3" id="KW-1185">Reference proteome</keyword>
<feature type="transmembrane region" description="Helical" evidence="1">
    <location>
        <begin position="6"/>
        <end position="22"/>
    </location>
</feature>
<sequence length="124" mass="14100">MKVFFRTLYSILLVGAGILHFVHERSFRRIVPKTLPSRRSIVLVSGVFEMIFSVLLWVKKGQHITGKLLALFTTAVFPANVYMAVKKISFRPGEQANPWILWLRLPLQVPLVAGALTLGRKDNR</sequence>
<evidence type="ECO:0000313" key="3">
    <source>
        <dbReference type="Proteomes" id="UP001221597"/>
    </source>
</evidence>
<reference evidence="2 3" key="1">
    <citation type="submission" date="2023-04" db="EMBL/GenBank/DDBJ databases">
        <title>Genome sequence of Halobacillus naozhouensis KACC 21980.</title>
        <authorList>
            <person name="Kim S."/>
            <person name="Heo J."/>
            <person name="Kwon S.-W."/>
        </authorList>
    </citation>
    <scope>NUCLEOTIDE SEQUENCE [LARGE SCALE GENOMIC DNA]</scope>
    <source>
        <strain evidence="2 3">KCTC 13234</strain>
    </source>
</reference>
<dbReference type="RefSeq" id="WP_283078286.1">
    <property type="nucleotide sequence ID" value="NZ_CP121671.1"/>
</dbReference>
<dbReference type="PANTHER" id="PTHR36974">
    <property type="entry name" value="MEMBRANE PROTEIN-RELATED"/>
    <property type="match status" value="1"/>
</dbReference>
<keyword evidence="1" id="KW-0472">Membrane</keyword>
<organism evidence="2 3">
    <name type="scientific">Halobacillus naozhouensis</name>
    <dbReference type="NCBI Taxonomy" id="554880"/>
    <lineage>
        <taxon>Bacteria</taxon>
        <taxon>Bacillati</taxon>
        <taxon>Bacillota</taxon>
        <taxon>Bacilli</taxon>
        <taxon>Bacillales</taxon>
        <taxon>Bacillaceae</taxon>
        <taxon>Halobacillus</taxon>
    </lineage>
</organism>
<dbReference type="EMBL" id="CP121671">
    <property type="protein sequence ID" value="WFT76332.1"/>
    <property type="molecule type" value="Genomic_DNA"/>
</dbReference>
<feature type="transmembrane region" description="Helical" evidence="1">
    <location>
        <begin position="42"/>
        <end position="58"/>
    </location>
</feature>
<proteinExistence type="predicted"/>